<organism evidence="2 3">
    <name type="scientific">Paramecium sonneborni</name>
    <dbReference type="NCBI Taxonomy" id="65129"/>
    <lineage>
        <taxon>Eukaryota</taxon>
        <taxon>Sar</taxon>
        <taxon>Alveolata</taxon>
        <taxon>Ciliophora</taxon>
        <taxon>Intramacronucleata</taxon>
        <taxon>Oligohymenophorea</taxon>
        <taxon>Peniculida</taxon>
        <taxon>Parameciidae</taxon>
        <taxon>Paramecium</taxon>
    </lineage>
</organism>
<dbReference type="OrthoDB" id="299052at2759"/>
<proteinExistence type="predicted"/>
<dbReference type="Proteomes" id="UP000692954">
    <property type="component" value="Unassembled WGS sequence"/>
</dbReference>
<feature type="compositionally biased region" description="Basic and acidic residues" evidence="1">
    <location>
        <begin position="621"/>
        <end position="632"/>
    </location>
</feature>
<keyword evidence="3" id="KW-1185">Reference proteome</keyword>
<comment type="caution">
    <text evidence="2">The sequence shown here is derived from an EMBL/GenBank/DDBJ whole genome shotgun (WGS) entry which is preliminary data.</text>
</comment>
<evidence type="ECO:0000313" key="2">
    <source>
        <dbReference type="EMBL" id="CAD8113705.1"/>
    </source>
</evidence>
<accession>A0A8S1QH31</accession>
<dbReference type="EMBL" id="CAJJDN010000104">
    <property type="protein sequence ID" value="CAD8113705.1"/>
    <property type="molecule type" value="Genomic_DNA"/>
</dbReference>
<protein>
    <submittedName>
        <fullName evidence="2">Uncharacterized protein</fullName>
    </submittedName>
</protein>
<feature type="compositionally biased region" description="Low complexity" evidence="1">
    <location>
        <begin position="633"/>
        <end position="645"/>
    </location>
</feature>
<gene>
    <name evidence="2" type="ORF">PSON_ATCC_30995.1.T1040042</name>
</gene>
<evidence type="ECO:0000313" key="3">
    <source>
        <dbReference type="Proteomes" id="UP000692954"/>
    </source>
</evidence>
<dbReference type="AlphaFoldDB" id="A0A8S1QH31"/>
<evidence type="ECO:0000256" key="1">
    <source>
        <dbReference type="SAM" id="MobiDB-lite"/>
    </source>
</evidence>
<name>A0A8S1QH31_9CILI</name>
<reference evidence="2" key="1">
    <citation type="submission" date="2021-01" db="EMBL/GenBank/DDBJ databases">
        <authorList>
            <consortium name="Genoscope - CEA"/>
            <person name="William W."/>
        </authorList>
    </citation>
    <scope>NUCLEOTIDE SEQUENCE</scope>
</reference>
<sequence>MLLYKALQVEDEYERLSLLSEGIKEITSQMPKIETIESTALIKFLICCYPFQQDNINMLVQAFFEYYKNENFFWAYTQAISQIGEFQESKPATYKKQSIYDIYQRKQKEGKTGLNHFYHFSNTAQQMMTKVKLYICSCLPNYFTLAIDLGIDISRIYDIFRIYLHNTNNKELIFELIEKFESLKKTLFYNMHWIESFQAEIDIYKQTLIPQKLSLKLKQNQQNLSLLYEQYKFSMENSSSQNQYSEESSPSIDQKAINKQKIDQYQAALCKQNLLNLIDESIDLYLFLKLIIKPQKYDLIDDWNDKYSETTINKDFQGFKTNCTELDDLLIIRSFKALNSVLKCTKIEILKIKIQNIIPKLFQLIYKVLRDPEQNVNLYHLGSLINKILEMCPKHATYQIIKLNLLFSFSQFFYNSIIINLILEILDLDTDRYKLGYFVQEQVWTYINDTDWFQYLFASLFKQNIETHKKDESYQSEKKTKVLSMLQSLNRNQRGSTKQEITVNKSYFFQTFSTNEKFEDFQPYDFLNDKDVDNLKYFHQDKQNFDYQQLIKQIEQQKLIQEQKACKVNIEQQEIPSPQRTKFVRQTIEIPLKKKQVSLPKLNNIALKSPLKNVNSPLSKESSKNLSIDKDVQLSQKSKQSSSSIRRSDNQDDSFSSNKILKTYQSTSKTNASLFKQNQQSNQIKDVELMESLQFIYYLLNSLQLCQTKFLNPRNCNYIEKTSKILTAENLAHIFQNFVNKIFKDDIGLICGQILNSIYKFVLSNHLDMYYEILNEQFYNFIQEIGGLFQFMERYQNCGFKRHIITSIFFNGYILNNYQCQNYLELNIYKYLSNKIFGQLQQYLICSPENSNYQLQFINFLNCIFSMAPAYLIQQILFNYGLLQVLFESQRVIILNDVKNVQSSLHYFAIQIIYLIRDVLQKRQLQVILDNLQPLDLWYKLCKASESLQMVKLEQIKVVDPKEQILFSRMKMRQQLLKKQQTVQRNETMETQQAELCLTPDLTHRTLKNYRLRKQFDL</sequence>
<feature type="region of interest" description="Disordered" evidence="1">
    <location>
        <begin position="613"/>
        <end position="656"/>
    </location>
</feature>